<dbReference type="Gene3D" id="1.10.10.60">
    <property type="entry name" value="Homeodomain-like"/>
    <property type="match status" value="2"/>
</dbReference>
<reference evidence="3" key="1">
    <citation type="journal article" date="2019" name="Int. J. Syst. Evol. Microbiol.">
        <title>The Global Catalogue of Microorganisms (GCM) 10K type strain sequencing project: providing services to taxonomists for standard genome sequencing and annotation.</title>
        <authorList>
            <consortium name="The Broad Institute Genomics Platform"/>
            <consortium name="The Broad Institute Genome Sequencing Center for Infectious Disease"/>
            <person name="Wu L."/>
            <person name="Ma J."/>
        </authorList>
    </citation>
    <scope>NUCLEOTIDE SEQUENCE [LARGE SCALE GENOMIC DNA]</scope>
    <source>
        <strain evidence="3">CGMCC 4.7643</strain>
    </source>
</reference>
<organism evidence="2 3">
    <name type="scientific">Amycolatopsis samaneae</name>
    <dbReference type="NCBI Taxonomy" id="664691"/>
    <lineage>
        <taxon>Bacteria</taxon>
        <taxon>Bacillati</taxon>
        <taxon>Actinomycetota</taxon>
        <taxon>Actinomycetes</taxon>
        <taxon>Pseudonocardiales</taxon>
        <taxon>Pseudonocardiaceae</taxon>
        <taxon>Amycolatopsis</taxon>
    </lineage>
</organism>
<evidence type="ECO:0000256" key="1">
    <source>
        <dbReference type="SAM" id="MobiDB-lite"/>
    </source>
</evidence>
<name>A0ABW5GI60_9PSEU</name>
<evidence type="ECO:0000313" key="2">
    <source>
        <dbReference type="EMBL" id="MFD2460530.1"/>
    </source>
</evidence>
<sequence length="133" mass="15307">MQVRKLEALIRKLQDPSGPTRSSPERRKSGRARQLTDRQIGELIKDYEGGATIYDLAERFKINRKTVSNLLHRAGVQIRGRLTKEQVDEAVQLYATGWSLARIGQRFSTTADTVRARLLERDVQMRDTQGRER</sequence>
<protein>
    <submittedName>
        <fullName evidence="2">Helix-turn-helix domain containing protein</fullName>
    </submittedName>
</protein>
<keyword evidence="3" id="KW-1185">Reference proteome</keyword>
<evidence type="ECO:0000313" key="3">
    <source>
        <dbReference type="Proteomes" id="UP001597419"/>
    </source>
</evidence>
<accession>A0ABW5GI60</accession>
<feature type="region of interest" description="Disordered" evidence="1">
    <location>
        <begin position="13"/>
        <end position="35"/>
    </location>
</feature>
<gene>
    <name evidence="2" type="ORF">ACFSYJ_18120</name>
</gene>
<dbReference type="EMBL" id="JBHUKU010000009">
    <property type="protein sequence ID" value="MFD2460530.1"/>
    <property type="molecule type" value="Genomic_DNA"/>
</dbReference>
<comment type="caution">
    <text evidence="2">The sequence shown here is derived from an EMBL/GenBank/DDBJ whole genome shotgun (WGS) entry which is preliminary data.</text>
</comment>
<dbReference type="RefSeq" id="WP_345393622.1">
    <property type="nucleotide sequence ID" value="NZ_BAABHG010000006.1"/>
</dbReference>
<dbReference type="SUPFAM" id="SSF88659">
    <property type="entry name" value="Sigma3 and sigma4 domains of RNA polymerase sigma factors"/>
    <property type="match status" value="1"/>
</dbReference>
<dbReference type="InterPro" id="IPR013324">
    <property type="entry name" value="RNA_pol_sigma_r3/r4-like"/>
</dbReference>
<proteinExistence type="predicted"/>
<dbReference type="Proteomes" id="UP001597419">
    <property type="component" value="Unassembled WGS sequence"/>
</dbReference>